<dbReference type="PROSITE" id="PS51764">
    <property type="entry name" value="GH26"/>
    <property type="match status" value="1"/>
</dbReference>
<gene>
    <name evidence="7" type="ORF">ACFQ21_20515</name>
</gene>
<dbReference type="RefSeq" id="WP_377581951.1">
    <property type="nucleotide sequence ID" value="NZ_JBHTKA010000007.1"/>
</dbReference>
<feature type="signal peptide" evidence="5">
    <location>
        <begin position="1"/>
        <end position="21"/>
    </location>
</feature>
<evidence type="ECO:0000256" key="1">
    <source>
        <dbReference type="ARBA" id="ARBA00007754"/>
    </source>
</evidence>
<dbReference type="InterPro" id="IPR000805">
    <property type="entry name" value="Glyco_hydro_26"/>
</dbReference>
<keyword evidence="2 4" id="KW-0378">Hydrolase</keyword>
<evidence type="ECO:0000256" key="5">
    <source>
        <dbReference type="SAM" id="SignalP"/>
    </source>
</evidence>
<sequence>MNKLFLSVCAAIAIGFASCSSDDSTQDTTETPDTPAKNDTIAITAANVRDYIVDANATDETVALFYNLKKLSANSFAVGQQDAFSSFYKSDNSMSDIKKTTGSDPALLGSDFMFITDKQNDGTAGNWFYQQEQTIIANVKAAYALGMINIFSWHIREPYAEDHFYVSEMTAEVKAKAFKSILPGGENHEWYKKKLDKVASIFSSLKDANGKLIPVIFRPFHEYDGSWFWWGASFCTEEEYKTIFKFTIEYLRDTKGIHNVLYALGPDNSYDTEAKYLSRYPGDDYVDILGMDNYWDLRSGAGQTGANLANKKLQIISDLAKLRGKVAALTETGYEVTPSTSPVSGWFSNYINYVMTANHVELAFVMFWSNSGDNYYVPTPSNSNASDFKTFTDKPGVLLQNELSNLYAIQ</sequence>
<evidence type="ECO:0000256" key="2">
    <source>
        <dbReference type="ARBA" id="ARBA00022801"/>
    </source>
</evidence>
<evidence type="ECO:0000259" key="6">
    <source>
        <dbReference type="PROSITE" id="PS51764"/>
    </source>
</evidence>
<dbReference type="EMBL" id="JBHTKA010000007">
    <property type="protein sequence ID" value="MFD1001726.1"/>
    <property type="molecule type" value="Genomic_DNA"/>
</dbReference>
<dbReference type="GO" id="GO:0016787">
    <property type="term" value="F:hydrolase activity"/>
    <property type="evidence" value="ECO:0007669"/>
    <property type="project" value="UniProtKB-KW"/>
</dbReference>
<feature type="active site" description="Proton donor" evidence="4">
    <location>
        <position position="222"/>
    </location>
</feature>
<dbReference type="Gene3D" id="3.20.20.80">
    <property type="entry name" value="Glycosidases"/>
    <property type="match status" value="1"/>
</dbReference>
<dbReference type="PRINTS" id="PR00739">
    <property type="entry name" value="GLHYDRLASE26"/>
</dbReference>
<organism evidence="7 8">
    <name type="scientific">Ohtaekwangia kribbensis</name>
    <dbReference type="NCBI Taxonomy" id="688913"/>
    <lineage>
        <taxon>Bacteria</taxon>
        <taxon>Pseudomonadati</taxon>
        <taxon>Bacteroidota</taxon>
        <taxon>Cytophagia</taxon>
        <taxon>Cytophagales</taxon>
        <taxon>Fulvivirgaceae</taxon>
        <taxon>Ohtaekwangia</taxon>
    </lineage>
</organism>
<proteinExistence type="inferred from homology"/>
<comment type="caution">
    <text evidence="7">The sequence shown here is derived from an EMBL/GenBank/DDBJ whole genome shotgun (WGS) entry which is preliminary data.</text>
</comment>
<accession>A0ABW3K8C0</accession>
<dbReference type="Proteomes" id="UP001597112">
    <property type="component" value="Unassembled WGS sequence"/>
</dbReference>
<dbReference type="InterPro" id="IPR017853">
    <property type="entry name" value="GH"/>
</dbReference>
<keyword evidence="3 4" id="KW-0326">Glycosidase</keyword>
<feature type="active site" description="Nucleophile" evidence="4">
    <location>
        <position position="331"/>
    </location>
</feature>
<reference evidence="8" key="1">
    <citation type="journal article" date="2019" name="Int. J. Syst. Evol. Microbiol.">
        <title>The Global Catalogue of Microorganisms (GCM) 10K type strain sequencing project: providing services to taxonomists for standard genome sequencing and annotation.</title>
        <authorList>
            <consortium name="The Broad Institute Genomics Platform"/>
            <consortium name="The Broad Institute Genome Sequencing Center for Infectious Disease"/>
            <person name="Wu L."/>
            <person name="Ma J."/>
        </authorList>
    </citation>
    <scope>NUCLEOTIDE SEQUENCE [LARGE SCALE GENOMIC DNA]</scope>
    <source>
        <strain evidence="8">CCUG 58938</strain>
    </source>
</reference>
<keyword evidence="8" id="KW-1185">Reference proteome</keyword>
<evidence type="ECO:0000256" key="3">
    <source>
        <dbReference type="ARBA" id="ARBA00023295"/>
    </source>
</evidence>
<comment type="similarity">
    <text evidence="1 4">Belongs to the glycosyl hydrolase 26 family.</text>
</comment>
<evidence type="ECO:0000256" key="4">
    <source>
        <dbReference type="PROSITE-ProRule" id="PRU01100"/>
    </source>
</evidence>
<feature type="domain" description="GH26" evidence="6">
    <location>
        <begin position="59"/>
        <end position="401"/>
    </location>
</feature>
<dbReference type="SUPFAM" id="SSF51445">
    <property type="entry name" value="(Trans)glycosidases"/>
    <property type="match status" value="1"/>
</dbReference>
<dbReference type="InterPro" id="IPR022790">
    <property type="entry name" value="GH26_dom"/>
</dbReference>
<dbReference type="PROSITE" id="PS51257">
    <property type="entry name" value="PROKAR_LIPOPROTEIN"/>
    <property type="match status" value="1"/>
</dbReference>
<keyword evidence="5" id="KW-0732">Signal</keyword>
<protein>
    <submittedName>
        <fullName evidence="7">Glycoside hydrolase family 26 protein</fullName>
    </submittedName>
</protein>
<feature type="chain" id="PRO_5046165109" evidence="5">
    <location>
        <begin position="22"/>
        <end position="410"/>
    </location>
</feature>
<dbReference type="Pfam" id="PF02156">
    <property type="entry name" value="Glyco_hydro_26"/>
    <property type="match status" value="1"/>
</dbReference>
<evidence type="ECO:0000313" key="7">
    <source>
        <dbReference type="EMBL" id="MFD1001726.1"/>
    </source>
</evidence>
<evidence type="ECO:0000313" key="8">
    <source>
        <dbReference type="Proteomes" id="UP001597112"/>
    </source>
</evidence>
<dbReference type="PANTHER" id="PTHR40079:SF4">
    <property type="entry name" value="GH26 DOMAIN-CONTAINING PROTEIN-RELATED"/>
    <property type="match status" value="1"/>
</dbReference>
<dbReference type="PANTHER" id="PTHR40079">
    <property type="entry name" value="MANNAN ENDO-1,4-BETA-MANNOSIDASE E-RELATED"/>
    <property type="match status" value="1"/>
</dbReference>
<name>A0ABW3K8C0_9BACT</name>